<reference evidence="5 6" key="1">
    <citation type="journal article" date="2013" name="Genome Announc.">
        <title>Draft Genome Sequence of Cesiribacter andamanensis Strain AMV16T, Isolated from a Soil Sample from a Mud Volcano in the Andaman Islands, India.</title>
        <authorList>
            <person name="Shivaji S."/>
            <person name="Ara S."/>
            <person name="Begum Z."/>
            <person name="Srinivas T.N."/>
            <person name="Singh A."/>
            <person name="Kumar Pinnaka A."/>
        </authorList>
    </citation>
    <scope>NUCLEOTIDE SEQUENCE [LARGE SCALE GENOMIC DNA]</scope>
    <source>
        <strain evidence="5 6">AMV16</strain>
    </source>
</reference>
<dbReference type="Proteomes" id="UP000011910">
    <property type="component" value="Unassembled WGS sequence"/>
</dbReference>
<organism evidence="5 6">
    <name type="scientific">Cesiribacter andamanensis AMV16</name>
    <dbReference type="NCBI Taxonomy" id="1279009"/>
    <lineage>
        <taxon>Bacteria</taxon>
        <taxon>Pseudomonadati</taxon>
        <taxon>Bacteroidota</taxon>
        <taxon>Cytophagia</taxon>
        <taxon>Cytophagales</taxon>
        <taxon>Cesiribacteraceae</taxon>
        <taxon>Cesiribacter</taxon>
    </lineage>
</organism>
<dbReference type="PROSITE" id="PS50268">
    <property type="entry name" value="CADHERIN_2"/>
    <property type="match status" value="2"/>
</dbReference>
<keyword evidence="1" id="KW-0677">Repeat</keyword>
<dbReference type="STRING" id="1279009.ADICEAN_00691"/>
<dbReference type="InterPro" id="IPR036116">
    <property type="entry name" value="FN3_sf"/>
</dbReference>
<evidence type="ECO:0000313" key="6">
    <source>
        <dbReference type="Proteomes" id="UP000011910"/>
    </source>
</evidence>
<evidence type="ECO:0000313" key="5">
    <source>
        <dbReference type="EMBL" id="EMR04167.1"/>
    </source>
</evidence>
<feature type="domain" description="Cadherin" evidence="3">
    <location>
        <begin position="1048"/>
        <end position="1141"/>
    </location>
</feature>
<dbReference type="eggNOG" id="COG3210">
    <property type="taxonomic scope" value="Bacteria"/>
</dbReference>
<dbReference type="InterPro" id="IPR015919">
    <property type="entry name" value="Cadherin-like_sf"/>
</dbReference>
<dbReference type="InterPro" id="IPR013783">
    <property type="entry name" value="Ig-like_fold"/>
</dbReference>
<name>M7NA81_9BACT</name>
<dbReference type="OrthoDB" id="9805017at2"/>
<dbReference type="Pfam" id="PF00028">
    <property type="entry name" value="Cadherin"/>
    <property type="match status" value="1"/>
</dbReference>
<dbReference type="Gene3D" id="2.60.40.60">
    <property type="entry name" value="Cadherins"/>
    <property type="match status" value="2"/>
</dbReference>
<feature type="domain" description="Cadherin" evidence="3">
    <location>
        <begin position="35"/>
        <end position="139"/>
    </location>
</feature>
<gene>
    <name evidence="5" type="ORF">ADICEAN_00691</name>
</gene>
<evidence type="ECO:0000256" key="1">
    <source>
        <dbReference type="ARBA" id="ARBA00022737"/>
    </source>
</evidence>
<accession>M7NA81</accession>
<keyword evidence="6" id="KW-1185">Reference proteome</keyword>
<dbReference type="SUPFAM" id="SSF49313">
    <property type="entry name" value="Cadherin-like"/>
    <property type="match status" value="3"/>
</dbReference>
<dbReference type="eggNOG" id="COG4733">
    <property type="taxonomic scope" value="Bacteria"/>
</dbReference>
<dbReference type="Gene3D" id="2.60.40.10">
    <property type="entry name" value="Immunoglobulins"/>
    <property type="match status" value="1"/>
</dbReference>
<sequence length="1278" mass="131929">MTLLYRTIQQLGWTRYALVATVLLAVAAAPALLPSIPDHTFSLPENAAAGTLAGVIEPATDADNEALHFEIVSGNTGGAFGLEAGGNILVANSSALDYEATPVFTLGIVATAKKGQEAEQSTALTVTVRLQDVAELPGLTVAAASAITEKSANLGGRVWANGATTTYALQWGLSQSLPAVSAASLPGAQSLSAGTATVSFSQVVNGLLEGTTYYYRLVAENSAGIVYGETMSFTTLSVPRLVSIIRTQKSPTNAKTLGFTVTFSEPVQGIGAADFALSFTGSARASISAVEALEANSYRVQLQNAKGVGKLTLGLSATSSIQSTQSVPLGMMPLGAESNTDLFQPYLLDDQAPTIAISGPTNNSTQVGPATWVVTYSEPVTITLSPADITLIATGTATGTVSVSGTSNTQRIVTINGITGDGTLAFSIAAGTATDEAGNSAAAAGPSNFVVVDNTAPVGICPEPIVVYSASGTCDAYVTVPLPVYTDNTPGELGGTLYLANDYTNIANASGRYPVGTTKVTWEIRDGSFNYTTCSTTITVIDNAPPVVSCPDDFEVGTDAGACQAVVNYEVPYADNCSGATITQTAGLPSGAVFPLGETVNEFRIVDSKGNVTLCSFTITVVDNAGPAITCPEDIVVEAVSGQNGAEVTYDPITATDNCTASGDLTITQTAGLPSGSFFPSGTTINTFEVRDAAGNVSTCSFSVSVADDEAPWIVISDPSVWVTQNGPVWYEVTYYAAETITLDASDISLNRTGTANAATIVVTPVEGTSNKFRVTLSNITGNGSISISIAAGTASDNVGNMAPAAGPSERFWVDTSGPAISAVGDVTTLEDTPTGAIAFTVSDEVSPSSEIQVSVTAADGVLVPASGIQLSGTGQNRSLRITPGLHRHGVTQVTITATDRAGLSSSRQFQLTVVAVADAPVVTTEPAFGPEDTWIDLEFSAQLVDQDGSESLQYYLVENVPVGASLSGGTDLGNGVWRLTPAQLAGIQVLPPLNFVGQFTLRIRAGSQEASNGSAAESPAVDLVVTVGGVNDAPSFSLSQTEIVRYEDFADDVVINILNLQDPDSPLSGIRFSLSPASVDWVNITIDPVSGEIVLKSVKDKIQPTPFTFTVTANDGSSEHAIATQTFTVQILPVNDAPSISIQSPWTHQEDFTGAPTRSVSIAPPPADEADETLSWEVTPAPSSLSFINLSFSNGTFTATAVPDAVGEATLSIRAFDGTDYSAPLEFKVIVTPVNDAPSISIQSPWVHQEDFTGAPTRSVVLAAGRPMKGLRPLPMK</sequence>
<dbReference type="InterPro" id="IPR002126">
    <property type="entry name" value="Cadherin-like_dom"/>
</dbReference>
<dbReference type="GO" id="GO:0016020">
    <property type="term" value="C:membrane"/>
    <property type="evidence" value="ECO:0007669"/>
    <property type="project" value="InterPro"/>
</dbReference>
<dbReference type="GO" id="GO:0005509">
    <property type="term" value="F:calcium ion binding"/>
    <property type="evidence" value="ECO:0007669"/>
    <property type="project" value="InterPro"/>
</dbReference>
<comment type="caution">
    <text evidence="5">The sequence shown here is derived from an EMBL/GenBank/DDBJ whole genome shotgun (WGS) entry which is preliminary data.</text>
</comment>
<dbReference type="eggNOG" id="COG3291">
    <property type="taxonomic scope" value="Bacteria"/>
</dbReference>
<proteinExistence type="predicted"/>
<dbReference type="GO" id="GO:0007156">
    <property type="term" value="P:homophilic cell adhesion via plasma membrane adhesion molecules"/>
    <property type="evidence" value="ECO:0007669"/>
    <property type="project" value="InterPro"/>
</dbReference>
<dbReference type="EMBL" id="AODQ01000010">
    <property type="protein sequence ID" value="EMR04167.1"/>
    <property type="molecule type" value="Genomic_DNA"/>
</dbReference>
<keyword evidence="2" id="KW-1133">Transmembrane helix</keyword>
<keyword evidence="2" id="KW-0472">Membrane</keyword>
<protein>
    <submittedName>
        <fullName evidence="5">HYR domain protein</fullName>
    </submittedName>
</protein>
<dbReference type="Pfam" id="PF02494">
    <property type="entry name" value="HYR"/>
    <property type="match status" value="2"/>
</dbReference>
<evidence type="ECO:0000256" key="2">
    <source>
        <dbReference type="SAM" id="Phobius"/>
    </source>
</evidence>
<dbReference type="PROSITE" id="PS50825">
    <property type="entry name" value="HYR"/>
    <property type="match status" value="2"/>
</dbReference>
<dbReference type="AlphaFoldDB" id="M7NA81"/>
<dbReference type="PANTHER" id="PTHR24273">
    <property type="entry name" value="FI04643P-RELATED"/>
    <property type="match status" value="1"/>
</dbReference>
<dbReference type="CDD" id="cd11304">
    <property type="entry name" value="Cadherin_repeat"/>
    <property type="match status" value="2"/>
</dbReference>
<dbReference type="PANTHER" id="PTHR24273:SF32">
    <property type="entry name" value="HYALIN"/>
    <property type="match status" value="1"/>
</dbReference>
<feature type="domain" description="HYR" evidence="4">
    <location>
        <begin position="624"/>
        <end position="708"/>
    </location>
</feature>
<keyword evidence="2" id="KW-0812">Transmembrane</keyword>
<evidence type="ECO:0000259" key="4">
    <source>
        <dbReference type="PROSITE" id="PS50825"/>
    </source>
</evidence>
<dbReference type="SMART" id="SM00112">
    <property type="entry name" value="CA"/>
    <property type="match status" value="2"/>
</dbReference>
<evidence type="ECO:0000259" key="3">
    <source>
        <dbReference type="PROSITE" id="PS50268"/>
    </source>
</evidence>
<feature type="domain" description="HYR" evidence="4">
    <location>
        <begin position="541"/>
        <end position="623"/>
    </location>
</feature>
<dbReference type="RefSeq" id="WP_009194098.1">
    <property type="nucleotide sequence ID" value="NZ_AODQ01000010.1"/>
</dbReference>
<dbReference type="InterPro" id="IPR003410">
    <property type="entry name" value="HYR_dom"/>
</dbReference>
<dbReference type="PATRIC" id="fig|1279009.4.peg.705"/>
<feature type="transmembrane region" description="Helical" evidence="2">
    <location>
        <begin position="12"/>
        <end position="33"/>
    </location>
</feature>
<dbReference type="SUPFAM" id="SSF49265">
    <property type="entry name" value="Fibronectin type III"/>
    <property type="match status" value="1"/>
</dbReference>